<organism evidence="2 3">
    <name type="scientific">Octopus sinensis</name>
    <name type="common">East Asian common octopus</name>
    <dbReference type="NCBI Taxonomy" id="2607531"/>
    <lineage>
        <taxon>Eukaryota</taxon>
        <taxon>Metazoa</taxon>
        <taxon>Spiralia</taxon>
        <taxon>Lophotrochozoa</taxon>
        <taxon>Mollusca</taxon>
        <taxon>Cephalopoda</taxon>
        <taxon>Coleoidea</taxon>
        <taxon>Octopodiformes</taxon>
        <taxon>Octopoda</taxon>
        <taxon>Incirrata</taxon>
        <taxon>Octopodidae</taxon>
        <taxon>Octopus</taxon>
    </lineage>
</organism>
<dbReference type="AlphaFoldDB" id="A0A6P7T4R9"/>
<dbReference type="SMART" id="SM00698">
    <property type="entry name" value="MORN"/>
    <property type="match status" value="8"/>
</dbReference>
<dbReference type="KEGG" id="osn:115219747"/>
<evidence type="ECO:0000256" key="1">
    <source>
        <dbReference type="ARBA" id="ARBA00022737"/>
    </source>
</evidence>
<reference evidence="3" key="1">
    <citation type="submission" date="2025-08" db="UniProtKB">
        <authorList>
            <consortium name="RefSeq"/>
        </authorList>
    </citation>
    <scope>IDENTIFICATION</scope>
</reference>
<dbReference type="Pfam" id="PF02493">
    <property type="entry name" value="MORN"/>
    <property type="match status" value="8"/>
</dbReference>
<name>A0A6P7T4R9_9MOLL</name>
<evidence type="ECO:0000313" key="2">
    <source>
        <dbReference type="Proteomes" id="UP000515154"/>
    </source>
</evidence>
<protein>
    <submittedName>
        <fullName evidence="3">MORN repeat-containing protein 1-like isoform X1</fullName>
    </submittedName>
</protein>
<dbReference type="SUPFAM" id="SSF82185">
    <property type="entry name" value="Histone H3 K4-specific methyltransferase SET7/9 N-terminal domain"/>
    <property type="match status" value="2"/>
</dbReference>
<dbReference type="PANTHER" id="PTHR23084:SF263">
    <property type="entry name" value="MORN REPEAT-CONTAINING PROTEIN 1"/>
    <property type="match status" value="1"/>
</dbReference>
<gene>
    <name evidence="3" type="primary">LOC115219747</name>
</gene>
<keyword evidence="1" id="KW-0677">Repeat</keyword>
<sequence>MLLKMAVEMDCSKQKETTRVSLTLNSEDVNDIYTEKYEGEQKKALRNGYGVYHYSNKFFEYEGEWVNSKKHGFGTLTLKDGSYYKGNFYNGEIEGSGFKYFARTQDKYTGEFKAGELHGQGIMEYKNGFVYDGNWCENKKEGYGELKFPDGSVYKGYFHNHKRHGTGTFEMKNGTTYTGDWICDRRQGQGHTKYLDGTEHEGQWANDVISGYGCIKHISGITYTGLWINGLPEKMATKLTFGIHMDVLIVDEFESFDIVVQCKDDEDTIIPEQGRQVEILLAIKSEEISGASLHESSSISPAGYTIIQNLGEIPSAEDELEDSTPDFQGLNLESDNSPHLLNIYPKRSVDGIVKWSNLAIYQELPCTASSSVIQKWSGISETTQQYLLIAQDISYPIFLNHQLKSAYLKIHMNQKKVSFPKLV</sequence>
<dbReference type="InterPro" id="IPR003409">
    <property type="entry name" value="MORN"/>
</dbReference>
<keyword evidence="2" id="KW-1185">Reference proteome</keyword>
<dbReference type="Proteomes" id="UP000515154">
    <property type="component" value="Linkage group LG1"/>
</dbReference>
<proteinExistence type="predicted"/>
<accession>A0A6P7T4R9</accession>
<evidence type="ECO:0000313" key="3">
    <source>
        <dbReference type="RefSeq" id="XP_029645848.1"/>
    </source>
</evidence>
<dbReference type="PANTHER" id="PTHR23084">
    <property type="entry name" value="PHOSPHATIDYLINOSITOL-4-PHOSPHATE 5-KINASE RELATED"/>
    <property type="match status" value="1"/>
</dbReference>
<dbReference type="RefSeq" id="XP_029645848.1">
    <property type="nucleotide sequence ID" value="XM_029789988.2"/>
</dbReference>
<dbReference type="Gene3D" id="2.20.110.10">
    <property type="entry name" value="Histone H3 K4-specific methyltransferase SET7/9 N-terminal domain"/>
    <property type="match status" value="3"/>
</dbReference>